<evidence type="ECO:0000259" key="2">
    <source>
        <dbReference type="Pfam" id="PF00078"/>
    </source>
</evidence>
<reference evidence="4" key="2">
    <citation type="submission" date="2019-10" db="EMBL/GenBank/DDBJ databases">
        <title>A de novo genome assembly of a pear dwarfing rootstock.</title>
        <authorList>
            <person name="Wang F."/>
            <person name="Wang J."/>
            <person name="Li S."/>
            <person name="Zhang Y."/>
            <person name="Fang M."/>
            <person name="Ma L."/>
            <person name="Zhao Y."/>
            <person name="Jiang S."/>
        </authorList>
    </citation>
    <scope>NUCLEOTIDE SEQUENCE [LARGE SCALE GENOMIC DNA]</scope>
</reference>
<dbReference type="InterPro" id="IPR052343">
    <property type="entry name" value="Retrotransposon-Effector_Assoc"/>
</dbReference>
<dbReference type="InterPro" id="IPR012337">
    <property type="entry name" value="RNaseH-like_sf"/>
</dbReference>
<gene>
    <name evidence="3" type="ORF">D8674_028621</name>
</gene>
<dbReference type="SUPFAM" id="SSF53098">
    <property type="entry name" value="Ribonuclease H-like"/>
    <property type="match status" value="1"/>
</dbReference>
<organism evidence="3 4">
    <name type="scientific">Pyrus ussuriensis x Pyrus communis</name>
    <dbReference type="NCBI Taxonomy" id="2448454"/>
    <lineage>
        <taxon>Eukaryota</taxon>
        <taxon>Viridiplantae</taxon>
        <taxon>Streptophyta</taxon>
        <taxon>Embryophyta</taxon>
        <taxon>Tracheophyta</taxon>
        <taxon>Spermatophyta</taxon>
        <taxon>Magnoliopsida</taxon>
        <taxon>eudicotyledons</taxon>
        <taxon>Gunneridae</taxon>
        <taxon>Pentapetalae</taxon>
        <taxon>rosids</taxon>
        <taxon>fabids</taxon>
        <taxon>Rosales</taxon>
        <taxon>Rosaceae</taxon>
        <taxon>Amygdaloideae</taxon>
        <taxon>Maleae</taxon>
        <taxon>Pyrus</taxon>
    </lineage>
</organism>
<dbReference type="CDD" id="cd01650">
    <property type="entry name" value="RT_nLTR_like"/>
    <property type="match status" value="1"/>
</dbReference>
<reference evidence="3 4" key="3">
    <citation type="submission" date="2019-11" db="EMBL/GenBank/DDBJ databases">
        <title>A de novo genome assembly of a pear dwarfing rootstock.</title>
        <authorList>
            <person name="Wang F."/>
            <person name="Wang J."/>
            <person name="Li S."/>
            <person name="Zhang Y."/>
            <person name="Fang M."/>
            <person name="Ma L."/>
            <person name="Zhao Y."/>
            <person name="Jiang S."/>
        </authorList>
    </citation>
    <scope>NUCLEOTIDE SEQUENCE [LARGE SCALE GENOMIC DNA]</scope>
    <source>
        <strain evidence="3">S2</strain>
        <tissue evidence="3">Leaf</tissue>
    </source>
</reference>
<sequence length="661" mass="75698">MDDRREGIVTSMRQPLMLFGSEIESTIGDEGVGQEAHGGGVGTLVLSLASGDTEEQARARDESPQAMDSDPFNLDPFIFGMGSEHGYRSGGRVSRRNKTRQSKTERFIPPLRKLIRYVSNDEIKDALFQMHPTKAPGRDGMSPNVCDEVRHLPSSGHMLTKINYTHVTLIPKKLDPTTITQLRPTSLCNVIYKICSKVLTNQLKLVLPEIISPSQSAFIPGRLISNNCLVASEIEHYMHRKNNGWNRMMALKLDISKAYDRIEWSFFDQIMKRLGFAEEWIHWIMMCVSTMSYSFKLNREHVGLVYPKRRICQDLILSIPLSLFYPTVSMIWAKEPKGFFTTKSVYFVARLCQGMDGDEPTRSVVNVDTKFLWKALWQAKVPGKVKICVWHGYMNVLPSKVNLKNRAYLRRILVISVTKKRRQTAHALLLCPRVAAVWFGSLLGLCSFHRNEERFRGWLDFELILFPVWNVWKVRNDFIWISVDVSPLDTQIKAQMWLVEFKKWNDAAPRIYKWHSLVSGWIKCNFDATWDEKGSIGGFGMVVRNSDESFVAAQVSREEVVQSALQAEAAAARAATLFLSRWVTEQVEVECIVVIMGICLVDTRHLLQDFKQWKITFGRRETNKVAHRLARFSLTIDHPISWFEEPPDVISNLLLEDSTSS</sequence>
<dbReference type="EMBL" id="SMOL01000120">
    <property type="protein sequence ID" value="KAB2632374.1"/>
    <property type="molecule type" value="Genomic_DNA"/>
</dbReference>
<dbReference type="InterPro" id="IPR036397">
    <property type="entry name" value="RNaseH_sf"/>
</dbReference>
<dbReference type="PANTHER" id="PTHR46890:SF48">
    <property type="entry name" value="RNA-DIRECTED DNA POLYMERASE"/>
    <property type="match status" value="1"/>
</dbReference>
<feature type="domain" description="Reverse transcriptase" evidence="2">
    <location>
        <begin position="170"/>
        <end position="296"/>
    </location>
</feature>
<dbReference type="PANTHER" id="PTHR46890">
    <property type="entry name" value="NON-LTR RETROLELEMENT REVERSE TRANSCRIPTASE-LIKE PROTEIN-RELATED"/>
    <property type="match status" value="1"/>
</dbReference>
<name>A0A5N5IA83_9ROSA</name>
<proteinExistence type="predicted"/>
<accession>A0A5N5IA83</accession>
<evidence type="ECO:0000256" key="1">
    <source>
        <dbReference type="SAM" id="MobiDB-lite"/>
    </source>
</evidence>
<keyword evidence="4" id="KW-1185">Reference proteome</keyword>
<evidence type="ECO:0000313" key="3">
    <source>
        <dbReference type="EMBL" id="KAB2632374.1"/>
    </source>
</evidence>
<dbReference type="OrthoDB" id="1937198at2759"/>
<dbReference type="GO" id="GO:0003676">
    <property type="term" value="F:nucleic acid binding"/>
    <property type="evidence" value="ECO:0007669"/>
    <property type="project" value="InterPro"/>
</dbReference>
<reference evidence="3 4" key="1">
    <citation type="submission" date="2019-09" db="EMBL/GenBank/DDBJ databases">
        <authorList>
            <person name="Ou C."/>
        </authorList>
    </citation>
    <scope>NUCLEOTIDE SEQUENCE [LARGE SCALE GENOMIC DNA]</scope>
    <source>
        <strain evidence="3">S2</strain>
        <tissue evidence="3">Leaf</tissue>
    </source>
</reference>
<comment type="caution">
    <text evidence="3">The sequence shown here is derived from an EMBL/GenBank/DDBJ whole genome shotgun (WGS) entry which is preliminary data.</text>
</comment>
<dbReference type="Proteomes" id="UP000327157">
    <property type="component" value="Chromosome 6"/>
</dbReference>
<dbReference type="InterPro" id="IPR000477">
    <property type="entry name" value="RT_dom"/>
</dbReference>
<dbReference type="Pfam" id="PF00078">
    <property type="entry name" value="RVT_1"/>
    <property type="match status" value="1"/>
</dbReference>
<dbReference type="Gene3D" id="3.30.420.10">
    <property type="entry name" value="Ribonuclease H-like superfamily/Ribonuclease H"/>
    <property type="match status" value="1"/>
</dbReference>
<feature type="region of interest" description="Disordered" evidence="1">
    <location>
        <begin position="50"/>
        <end position="71"/>
    </location>
</feature>
<dbReference type="AlphaFoldDB" id="A0A5N5IA83"/>
<protein>
    <recommendedName>
        <fullName evidence="2">Reverse transcriptase domain-containing protein</fullName>
    </recommendedName>
</protein>
<evidence type="ECO:0000313" key="4">
    <source>
        <dbReference type="Proteomes" id="UP000327157"/>
    </source>
</evidence>